<dbReference type="Proteomes" id="UP000887116">
    <property type="component" value="Unassembled WGS sequence"/>
</dbReference>
<dbReference type="InterPro" id="IPR019594">
    <property type="entry name" value="Glu/Gly-bd"/>
</dbReference>
<dbReference type="InterPro" id="IPR052192">
    <property type="entry name" value="Insect_Ionotropic_Sensory_Rcpt"/>
</dbReference>
<evidence type="ECO:0000256" key="12">
    <source>
        <dbReference type="ARBA" id="ARBA00023303"/>
    </source>
</evidence>
<dbReference type="GO" id="GO:0015276">
    <property type="term" value="F:ligand-gated monoatomic ion channel activity"/>
    <property type="evidence" value="ECO:0007669"/>
    <property type="project" value="InterPro"/>
</dbReference>
<keyword evidence="2" id="KW-0813">Transport</keyword>
<evidence type="ECO:0000256" key="13">
    <source>
        <dbReference type="SAM" id="Phobius"/>
    </source>
</evidence>
<keyword evidence="7" id="KW-0406">Ion transport</keyword>
<evidence type="ECO:0000256" key="5">
    <source>
        <dbReference type="ARBA" id="ARBA00022989"/>
    </source>
</evidence>
<keyword evidence="11" id="KW-1071">Ligand-gated ion channel</keyword>
<comment type="caution">
    <text evidence="15">The sequence shown here is derived from an EMBL/GenBank/DDBJ whole genome shotgun (WGS) entry which is preliminary data.</text>
</comment>
<evidence type="ECO:0000256" key="4">
    <source>
        <dbReference type="ARBA" id="ARBA00022692"/>
    </source>
</evidence>
<evidence type="ECO:0000256" key="2">
    <source>
        <dbReference type="ARBA" id="ARBA00022448"/>
    </source>
</evidence>
<keyword evidence="5 13" id="KW-1133">Transmembrane helix</keyword>
<evidence type="ECO:0000256" key="10">
    <source>
        <dbReference type="ARBA" id="ARBA00023180"/>
    </source>
</evidence>
<reference evidence="15" key="1">
    <citation type="submission" date="2020-07" db="EMBL/GenBank/DDBJ databases">
        <title>Multicomponent nature underlies the extraordinary mechanical properties of spider dragline silk.</title>
        <authorList>
            <person name="Kono N."/>
            <person name="Nakamura H."/>
            <person name="Mori M."/>
            <person name="Yoshida Y."/>
            <person name="Ohtoshi R."/>
            <person name="Malay A.D."/>
            <person name="Moran D.A.P."/>
            <person name="Tomita M."/>
            <person name="Numata K."/>
            <person name="Arakawa K."/>
        </authorList>
    </citation>
    <scope>NUCLEOTIDE SEQUENCE</scope>
</reference>
<gene>
    <name evidence="15" type="primary">AVEN_194878_1</name>
    <name evidence="15" type="ORF">TNCT_650841</name>
</gene>
<dbReference type="AlphaFoldDB" id="A0A8X6HK21"/>
<dbReference type="PANTHER" id="PTHR42643:SF24">
    <property type="entry name" value="IONOTROPIC RECEPTOR 60A"/>
    <property type="match status" value="1"/>
</dbReference>
<dbReference type="SMART" id="SM00918">
    <property type="entry name" value="Lig_chan-Glu_bd"/>
    <property type="match status" value="1"/>
</dbReference>
<dbReference type="SUPFAM" id="SSF53850">
    <property type="entry name" value="Periplasmic binding protein-like II"/>
    <property type="match status" value="1"/>
</dbReference>
<dbReference type="GO" id="GO:0043226">
    <property type="term" value="C:organelle"/>
    <property type="evidence" value="ECO:0007669"/>
    <property type="project" value="UniProtKB-ARBA"/>
</dbReference>
<keyword evidence="12" id="KW-0407">Ion channel</keyword>
<proteinExistence type="predicted"/>
<keyword evidence="4 13" id="KW-0812">Transmembrane</keyword>
<keyword evidence="3" id="KW-1003">Cell membrane</keyword>
<dbReference type="GO" id="GO:0005886">
    <property type="term" value="C:plasma membrane"/>
    <property type="evidence" value="ECO:0007669"/>
    <property type="project" value="UniProtKB-SubCell"/>
</dbReference>
<dbReference type="EMBL" id="BMAO01038489">
    <property type="protein sequence ID" value="GFR25322.1"/>
    <property type="molecule type" value="Genomic_DNA"/>
</dbReference>
<keyword evidence="9" id="KW-0675">Receptor</keyword>
<dbReference type="Gene3D" id="3.40.190.10">
    <property type="entry name" value="Periplasmic binding protein-like II"/>
    <property type="match status" value="1"/>
</dbReference>
<evidence type="ECO:0000256" key="9">
    <source>
        <dbReference type="ARBA" id="ARBA00023170"/>
    </source>
</evidence>
<comment type="subcellular location">
    <subcellularLocation>
        <location evidence="1">Cell membrane</location>
        <topology evidence="1">Multi-pass membrane protein</topology>
    </subcellularLocation>
</comment>
<evidence type="ECO:0000256" key="6">
    <source>
        <dbReference type="ARBA" id="ARBA00023054"/>
    </source>
</evidence>
<evidence type="ECO:0000256" key="1">
    <source>
        <dbReference type="ARBA" id="ARBA00004651"/>
    </source>
</evidence>
<dbReference type="PANTHER" id="PTHR42643">
    <property type="entry name" value="IONOTROPIC RECEPTOR 20A-RELATED"/>
    <property type="match status" value="1"/>
</dbReference>
<evidence type="ECO:0000313" key="15">
    <source>
        <dbReference type="EMBL" id="GFR25322.1"/>
    </source>
</evidence>
<feature type="domain" description="Ionotropic glutamate receptor L-glutamate and glycine-binding" evidence="14">
    <location>
        <begin position="3"/>
        <end position="67"/>
    </location>
</feature>
<evidence type="ECO:0000313" key="16">
    <source>
        <dbReference type="Proteomes" id="UP000887116"/>
    </source>
</evidence>
<evidence type="ECO:0000259" key="14">
    <source>
        <dbReference type="SMART" id="SM00918"/>
    </source>
</evidence>
<keyword evidence="6" id="KW-0175">Coiled coil</keyword>
<organism evidence="15 16">
    <name type="scientific">Trichonephila clavata</name>
    <name type="common">Joro spider</name>
    <name type="synonym">Nephila clavata</name>
    <dbReference type="NCBI Taxonomy" id="2740835"/>
    <lineage>
        <taxon>Eukaryota</taxon>
        <taxon>Metazoa</taxon>
        <taxon>Ecdysozoa</taxon>
        <taxon>Arthropoda</taxon>
        <taxon>Chelicerata</taxon>
        <taxon>Arachnida</taxon>
        <taxon>Araneae</taxon>
        <taxon>Araneomorphae</taxon>
        <taxon>Entelegynae</taxon>
        <taxon>Araneoidea</taxon>
        <taxon>Nephilidae</taxon>
        <taxon>Trichonephila</taxon>
    </lineage>
</organism>
<keyword evidence="10" id="KW-0325">Glycoprotein</keyword>
<dbReference type="OrthoDB" id="6430600at2759"/>
<feature type="transmembrane region" description="Helical" evidence="13">
    <location>
        <begin position="285"/>
        <end position="309"/>
    </location>
</feature>
<evidence type="ECO:0000256" key="7">
    <source>
        <dbReference type="ARBA" id="ARBA00023065"/>
    </source>
</evidence>
<protein>
    <recommendedName>
        <fullName evidence="14">Ionotropic glutamate receptor L-glutamate and glycine-binding domain-containing protein</fullName>
    </recommendedName>
</protein>
<keyword evidence="8 13" id="KW-0472">Membrane</keyword>
<dbReference type="FunFam" id="3.40.190.10:FF:000078">
    <property type="entry name" value="glutamate receptor ionotropic, NMDA 3B"/>
    <property type="match status" value="1"/>
</dbReference>
<keyword evidence="16" id="KW-1185">Reference proteome</keyword>
<dbReference type="Pfam" id="PF10613">
    <property type="entry name" value="Lig_chan-Glu_bd"/>
    <property type="match status" value="1"/>
</dbReference>
<sequence length="319" mass="36329">MHNYSQITEMYRDESGALALGGVDGKLLDILSKTLKFRYECVSSADGKWGSLSKFGNWTGLIGMVSGGQADMAIGFLAATKKRQEVVDFSEPYSVIELSFATHLLQTLPRTNFYFHPFNWSLSMWKLRLEASKNYLELCQKKSIRFYHRYQLRKYLLHFEEDYVIQLANAIIENNWLLELQNSLDDEHFDGKTAVLGVKIMFGLQFGILPDATKYISDAVLSSIDVGLAIRKDFCCKKSVDSVITRIKQAGLYQKLLNDEMYKTWIKTSETVSKFGTKKITLINLFGALTILLCGFASSIFVLVLEICLKSSKINFFHF</sequence>
<accession>A0A8X6HK21</accession>
<evidence type="ECO:0000256" key="8">
    <source>
        <dbReference type="ARBA" id="ARBA00023136"/>
    </source>
</evidence>
<evidence type="ECO:0000256" key="3">
    <source>
        <dbReference type="ARBA" id="ARBA00022475"/>
    </source>
</evidence>
<evidence type="ECO:0000256" key="11">
    <source>
        <dbReference type="ARBA" id="ARBA00023286"/>
    </source>
</evidence>
<name>A0A8X6HK21_TRICU</name>